<keyword evidence="2" id="KW-1185">Reference proteome</keyword>
<dbReference type="VEuPathDB" id="FungiDB:JI435_447720"/>
<reference evidence="2" key="1">
    <citation type="journal article" date="2021" name="BMC Genomics">
        <title>Chromosome-level genome assembly and manually-curated proteome of model necrotroph Parastagonospora nodorum Sn15 reveals a genome-wide trove of candidate effector homologs, and redundancy of virulence-related functions within an accessory chromosome.</title>
        <authorList>
            <person name="Bertazzoni S."/>
            <person name="Jones D.A.B."/>
            <person name="Phan H.T."/>
            <person name="Tan K.-C."/>
            <person name="Hane J.K."/>
        </authorList>
    </citation>
    <scope>NUCLEOTIDE SEQUENCE [LARGE SCALE GENOMIC DNA]</scope>
    <source>
        <strain evidence="2">SN15 / ATCC MYA-4574 / FGSC 10173)</strain>
    </source>
</reference>
<organism evidence="1 2">
    <name type="scientific">Phaeosphaeria nodorum (strain SN15 / ATCC MYA-4574 / FGSC 10173)</name>
    <name type="common">Glume blotch fungus</name>
    <name type="synonym">Parastagonospora nodorum</name>
    <dbReference type="NCBI Taxonomy" id="321614"/>
    <lineage>
        <taxon>Eukaryota</taxon>
        <taxon>Fungi</taxon>
        <taxon>Dikarya</taxon>
        <taxon>Ascomycota</taxon>
        <taxon>Pezizomycotina</taxon>
        <taxon>Dothideomycetes</taxon>
        <taxon>Pleosporomycetidae</taxon>
        <taxon>Pleosporales</taxon>
        <taxon>Pleosporineae</taxon>
        <taxon>Phaeosphaeriaceae</taxon>
        <taxon>Parastagonospora</taxon>
    </lineage>
</organism>
<gene>
    <name evidence="1" type="ORF">JI435_447720</name>
</gene>
<dbReference type="EMBL" id="CP069045">
    <property type="protein sequence ID" value="QRD07593.1"/>
    <property type="molecule type" value="Genomic_DNA"/>
</dbReference>
<sequence>MLRGRQNIFLRSEMSRREGQTQADAKGKIVATDRVGRLLHPHLRLLSIDSVGSPRDGSTLMLILTRTWAPSMPAPTPIGEATRNGACVFCICVWEGRAPHNDESISLRVAPTRSRKLIARAQRPYVKDCLL</sequence>
<proteinExistence type="predicted"/>
<name>A0A7U2ID56_PHANO</name>
<dbReference type="Proteomes" id="UP000663193">
    <property type="component" value="Chromosome 23"/>
</dbReference>
<dbReference type="AlphaFoldDB" id="A0A7U2ID56"/>
<accession>A0A7U2ID56</accession>
<protein>
    <submittedName>
        <fullName evidence="1">Uncharacterized protein</fullName>
    </submittedName>
</protein>
<evidence type="ECO:0000313" key="2">
    <source>
        <dbReference type="Proteomes" id="UP000663193"/>
    </source>
</evidence>
<evidence type="ECO:0000313" key="1">
    <source>
        <dbReference type="EMBL" id="QRD07593.1"/>
    </source>
</evidence>